<protein>
    <submittedName>
        <fullName evidence="6">DNA-binding response regulator</fullName>
    </submittedName>
</protein>
<dbReference type="SMART" id="SM00862">
    <property type="entry name" value="Trans_reg_C"/>
    <property type="match status" value="1"/>
</dbReference>
<dbReference type="PROSITE" id="PS51755">
    <property type="entry name" value="OMPR_PHOB"/>
    <property type="match status" value="1"/>
</dbReference>
<keyword evidence="2" id="KW-0597">Phosphoprotein</keyword>
<organism evidence="6 7">
    <name type="scientific">Pararcticibacter amylolyticus</name>
    <dbReference type="NCBI Taxonomy" id="2173175"/>
    <lineage>
        <taxon>Bacteria</taxon>
        <taxon>Pseudomonadati</taxon>
        <taxon>Bacteroidota</taxon>
        <taxon>Sphingobacteriia</taxon>
        <taxon>Sphingobacteriales</taxon>
        <taxon>Sphingobacteriaceae</taxon>
        <taxon>Pararcticibacter</taxon>
    </lineage>
</organism>
<dbReference type="Pfam" id="PF00072">
    <property type="entry name" value="Response_reg"/>
    <property type="match status" value="1"/>
</dbReference>
<dbReference type="PROSITE" id="PS50110">
    <property type="entry name" value="RESPONSE_REGULATORY"/>
    <property type="match status" value="1"/>
</dbReference>
<dbReference type="GO" id="GO:0000156">
    <property type="term" value="F:phosphorelay response regulator activity"/>
    <property type="evidence" value="ECO:0007669"/>
    <property type="project" value="TreeGrafter"/>
</dbReference>
<proteinExistence type="predicted"/>
<dbReference type="Pfam" id="PF00486">
    <property type="entry name" value="Trans_reg_C"/>
    <property type="match status" value="1"/>
</dbReference>
<feature type="domain" description="Response regulatory" evidence="4">
    <location>
        <begin position="2"/>
        <end position="117"/>
    </location>
</feature>
<dbReference type="OrthoDB" id="9790442at2"/>
<dbReference type="SMART" id="SM00448">
    <property type="entry name" value="REC"/>
    <property type="match status" value="1"/>
</dbReference>
<dbReference type="InterPro" id="IPR036388">
    <property type="entry name" value="WH-like_DNA-bd_sf"/>
</dbReference>
<sequence length="225" mass="25916">MNVLIVEDQKDLALEIDEFLTKEGFLTEHARRKASAEEKIFVNSYDFILLDLGLPDGDGIDILKSLKDIPGREDAVIILTARDAVEDRVKGLENGADDYLPKPFALSELLARMHAITRRKHNIKTNKIDLHGFILDIENRTVSFQNQRLNLTNKEFEILYYLTLNKNRVIPRTSLTEHVWGDILEINSDSNFLNVHLKNLRKKLSVYSNADWLETVRSIGFRINL</sequence>
<gene>
    <name evidence="6" type="ORF">DDR33_19620</name>
</gene>
<dbReference type="InterPro" id="IPR011006">
    <property type="entry name" value="CheY-like_superfamily"/>
</dbReference>
<comment type="caution">
    <text evidence="6">The sequence shown here is derived from an EMBL/GenBank/DDBJ whole genome shotgun (WGS) entry which is preliminary data.</text>
</comment>
<keyword evidence="7" id="KW-1185">Reference proteome</keyword>
<keyword evidence="1 3" id="KW-0238">DNA-binding</keyword>
<reference evidence="6 7" key="1">
    <citation type="submission" date="2018-04" db="EMBL/GenBank/DDBJ databases">
        <title>Pedobacter chongqingensis sp. nov., isolated from a rottenly hemp rope.</title>
        <authorList>
            <person name="Cai Y."/>
        </authorList>
    </citation>
    <scope>NUCLEOTIDE SEQUENCE [LARGE SCALE GENOMIC DNA]</scope>
    <source>
        <strain evidence="6 7">FJ4-8</strain>
    </source>
</reference>
<feature type="modified residue" description="4-aspartylphosphate" evidence="2">
    <location>
        <position position="51"/>
    </location>
</feature>
<evidence type="ECO:0000313" key="6">
    <source>
        <dbReference type="EMBL" id="PWG78868.1"/>
    </source>
</evidence>
<evidence type="ECO:0000259" key="4">
    <source>
        <dbReference type="PROSITE" id="PS50110"/>
    </source>
</evidence>
<evidence type="ECO:0000256" key="2">
    <source>
        <dbReference type="PROSITE-ProRule" id="PRU00169"/>
    </source>
</evidence>
<dbReference type="Proteomes" id="UP000245647">
    <property type="component" value="Unassembled WGS sequence"/>
</dbReference>
<feature type="DNA-binding region" description="OmpR/PhoB-type" evidence="3">
    <location>
        <begin position="125"/>
        <end position="225"/>
    </location>
</feature>
<dbReference type="EMBL" id="QEAS01000019">
    <property type="protein sequence ID" value="PWG78868.1"/>
    <property type="molecule type" value="Genomic_DNA"/>
</dbReference>
<name>A0A2U2PBU3_9SPHI</name>
<dbReference type="InterPro" id="IPR039420">
    <property type="entry name" value="WalR-like"/>
</dbReference>
<dbReference type="GO" id="GO:0006355">
    <property type="term" value="P:regulation of DNA-templated transcription"/>
    <property type="evidence" value="ECO:0007669"/>
    <property type="project" value="InterPro"/>
</dbReference>
<dbReference type="InterPro" id="IPR001789">
    <property type="entry name" value="Sig_transdc_resp-reg_receiver"/>
</dbReference>
<dbReference type="SUPFAM" id="SSF52172">
    <property type="entry name" value="CheY-like"/>
    <property type="match status" value="1"/>
</dbReference>
<feature type="domain" description="OmpR/PhoB-type" evidence="5">
    <location>
        <begin position="125"/>
        <end position="225"/>
    </location>
</feature>
<dbReference type="PANTHER" id="PTHR48111">
    <property type="entry name" value="REGULATOR OF RPOS"/>
    <property type="match status" value="1"/>
</dbReference>
<dbReference type="PANTHER" id="PTHR48111:SF36">
    <property type="entry name" value="TRANSCRIPTIONAL REGULATORY PROTEIN CUTR"/>
    <property type="match status" value="1"/>
</dbReference>
<dbReference type="AlphaFoldDB" id="A0A2U2PBU3"/>
<dbReference type="GO" id="GO:0000976">
    <property type="term" value="F:transcription cis-regulatory region binding"/>
    <property type="evidence" value="ECO:0007669"/>
    <property type="project" value="TreeGrafter"/>
</dbReference>
<evidence type="ECO:0000259" key="5">
    <source>
        <dbReference type="PROSITE" id="PS51755"/>
    </source>
</evidence>
<evidence type="ECO:0000256" key="3">
    <source>
        <dbReference type="PROSITE-ProRule" id="PRU01091"/>
    </source>
</evidence>
<dbReference type="RefSeq" id="WP_109417505.1">
    <property type="nucleotide sequence ID" value="NZ_QEAS01000019.1"/>
</dbReference>
<dbReference type="GO" id="GO:0032993">
    <property type="term" value="C:protein-DNA complex"/>
    <property type="evidence" value="ECO:0007669"/>
    <property type="project" value="TreeGrafter"/>
</dbReference>
<dbReference type="Gene3D" id="1.10.10.10">
    <property type="entry name" value="Winged helix-like DNA-binding domain superfamily/Winged helix DNA-binding domain"/>
    <property type="match status" value="1"/>
</dbReference>
<accession>A0A2U2PBU3</accession>
<dbReference type="InterPro" id="IPR001867">
    <property type="entry name" value="OmpR/PhoB-type_DNA-bd"/>
</dbReference>
<evidence type="ECO:0000256" key="1">
    <source>
        <dbReference type="ARBA" id="ARBA00023125"/>
    </source>
</evidence>
<dbReference type="Gene3D" id="6.10.250.690">
    <property type="match status" value="1"/>
</dbReference>
<dbReference type="CDD" id="cd00383">
    <property type="entry name" value="trans_reg_C"/>
    <property type="match status" value="1"/>
</dbReference>
<dbReference type="GO" id="GO:0005829">
    <property type="term" value="C:cytosol"/>
    <property type="evidence" value="ECO:0007669"/>
    <property type="project" value="TreeGrafter"/>
</dbReference>
<dbReference type="Gene3D" id="3.40.50.2300">
    <property type="match status" value="1"/>
</dbReference>
<dbReference type="CDD" id="cd17624">
    <property type="entry name" value="REC_OmpR_PmrA-like"/>
    <property type="match status" value="1"/>
</dbReference>
<evidence type="ECO:0000313" key="7">
    <source>
        <dbReference type="Proteomes" id="UP000245647"/>
    </source>
</evidence>